<dbReference type="PANTHER" id="PTHR12704">
    <property type="entry name" value="TRANS-GOLGI PROTEIN GMX33"/>
    <property type="match status" value="1"/>
</dbReference>
<evidence type="ECO:0000256" key="4">
    <source>
        <dbReference type="ARBA" id="ARBA00023136"/>
    </source>
</evidence>
<keyword evidence="6" id="KW-1185">Reference proteome</keyword>
<evidence type="ECO:0000313" key="6">
    <source>
        <dbReference type="Proteomes" id="UP001501570"/>
    </source>
</evidence>
<reference evidence="6" key="1">
    <citation type="journal article" date="2019" name="Int. J. Syst. Evol. Microbiol.">
        <title>The Global Catalogue of Microorganisms (GCM) 10K type strain sequencing project: providing services to taxonomists for standard genome sequencing and annotation.</title>
        <authorList>
            <consortium name="The Broad Institute Genomics Platform"/>
            <consortium name="The Broad Institute Genome Sequencing Center for Infectious Disease"/>
            <person name="Wu L."/>
            <person name="Ma J."/>
        </authorList>
    </citation>
    <scope>NUCLEOTIDE SEQUENCE [LARGE SCALE GENOMIC DNA]</scope>
    <source>
        <strain evidence="6">JCM 18304</strain>
    </source>
</reference>
<keyword evidence="2" id="KW-0333">Golgi apparatus</keyword>
<dbReference type="Pfam" id="PF05719">
    <property type="entry name" value="GPP34"/>
    <property type="match status" value="1"/>
</dbReference>
<name>A0ABP9RVX7_9ACTN</name>
<accession>A0ABP9RVX7</accession>
<keyword evidence="3" id="KW-0446">Lipid-binding</keyword>
<comment type="caution">
    <text evidence="5">The sequence shown here is derived from an EMBL/GenBank/DDBJ whole genome shotgun (WGS) entry which is preliminary data.</text>
</comment>
<dbReference type="PANTHER" id="PTHR12704:SF2">
    <property type="entry name" value="GOLGI PHOSPHOPROTEIN 3 HOMOLOG SAURON"/>
    <property type="match status" value="1"/>
</dbReference>
<evidence type="ECO:0000256" key="1">
    <source>
        <dbReference type="ARBA" id="ARBA00004255"/>
    </source>
</evidence>
<protein>
    <recommendedName>
        <fullName evidence="7">Golgi phosphoprotein 3 (GPP34)</fullName>
    </recommendedName>
</protein>
<dbReference type="Proteomes" id="UP001501570">
    <property type="component" value="Unassembled WGS sequence"/>
</dbReference>
<sequence length="217" mass="22842">MAEELVLLGYGDRGDPVVAGVGLDFGLAGAVLVELALAGRVEVADGMLTVVDRAPTGDPVLDATLARIAEREPPRTPKDWVGDLRTGLREQILGRLVGAGVLRREPGRVLWVFPATRYPSASGEQPPAEVEIRRRLLDAIEGDGPVDERAAALCALVRASRLEQEVFGDLPKDRVAARLTEIGTGDWAAESVKRAVAELDAALVAALTVVAVITAAG</sequence>
<dbReference type="InterPro" id="IPR008628">
    <property type="entry name" value="GPP34-like"/>
</dbReference>
<evidence type="ECO:0008006" key="7">
    <source>
        <dbReference type="Google" id="ProtNLM"/>
    </source>
</evidence>
<dbReference type="InterPro" id="IPR038261">
    <property type="entry name" value="GPP34-like_sf"/>
</dbReference>
<comment type="subcellular location">
    <subcellularLocation>
        <location evidence="1">Golgi apparatus membrane</location>
        <topology evidence="1">Peripheral membrane protein</topology>
        <orientation evidence="1">Cytoplasmic side</orientation>
    </subcellularLocation>
</comment>
<keyword evidence="4" id="KW-0472">Membrane</keyword>
<organism evidence="5 6">
    <name type="scientific">Rugosimonospora acidiphila</name>
    <dbReference type="NCBI Taxonomy" id="556531"/>
    <lineage>
        <taxon>Bacteria</taxon>
        <taxon>Bacillati</taxon>
        <taxon>Actinomycetota</taxon>
        <taxon>Actinomycetes</taxon>
        <taxon>Micromonosporales</taxon>
        <taxon>Micromonosporaceae</taxon>
        <taxon>Rugosimonospora</taxon>
    </lineage>
</organism>
<evidence type="ECO:0000313" key="5">
    <source>
        <dbReference type="EMBL" id="GAA5187501.1"/>
    </source>
</evidence>
<evidence type="ECO:0000256" key="2">
    <source>
        <dbReference type="ARBA" id="ARBA00023034"/>
    </source>
</evidence>
<dbReference type="Gene3D" id="1.10.3630.10">
    <property type="entry name" value="yeast vps74-n-term truncation variant domain like"/>
    <property type="match status" value="1"/>
</dbReference>
<dbReference type="EMBL" id="BAABJQ010000009">
    <property type="protein sequence ID" value="GAA5187501.1"/>
    <property type="molecule type" value="Genomic_DNA"/>
</dbReference>
<proteinExistence type="predicted"/>
<evidence type="ECO:0000256" key="3">
    <source>
        <dbReference type="ARBA" id="ARBA00023121"/>
    </source>
</evidence>
<gene>
    <name evidence="5" type="ORF">GCM10023322_36010</name>
</gene>